<dbReference type="PANTHER" id="PTHR20857:SF23">
    <property type="entry name" value="THIAMINE BIOSYNTHETIC BIFUNCTIONAL ENZYME"/>
    <property type="match status" value="1"/>
</dbReference>
<evidence type="ECO:0000256" key="5">
    <source>
        <dbReference type="ARBA" id="ARBA00022842"/>
    </source>
</evidence>
<evidence type="ECO:0000313" key="11">
    <source>
        <dbReference type="EMBL" id="SVA47816.1"/>
    </source>
</evidence>
<comment type="catalytic activity">
    <reaction evidence="7">
        <text>4-methyl-5-(2-phosphooxyethyl)-thiazole + 4-amino-2-methyl-5-(diphosphooxymethyl)pyrimidine + H(+) = thiamine phosphate + diphosphate</text>
        <dbReference type="Rhea" id="RHEA:22328"/>
        <dbReference type="ChEBI" id="CHEBI:15378"/>
        <dbReference type="ChEBI" id="CHEBI:33019"/>
        <dbReference type="ChEBI" id="CHEBI:37575"/>
        <dbReference type="ChEBI" id="CHEBI:57841"/>
        <dbReference type="ChEBI" id="CHEBI:58296"/>
        <dbReference type="EC" id="2.5.1.3"/>
    </reaction>
</comment>
<evidence type="ECO:0000256" key="4">
    <source>
        <dbReference type="ARBA" id="ARBA00022723"/>
    </source>
</evidence>
<comment type="catalytic activity">
    <reaction evidence="9">
        <text>2-[(2R,5Z)-2-carboxy-4-methylthiazol-5(2H)-ylidene]ethyl phosphate + 4-amino-2-methyl-5-(diphosphooxymethyl)pyrimidine + 2 H(+) = thiamine phosphate + CO2 + diphosphate</text>
        <dbReference type="Rhea" id="RHEA:47844"/>
        <dbReference type="ChEBI" id="CHEBI:15378"/>
        <dbReference type="ChEBI" id="CHEBI:16526"/>
        <dbReference type="ChEBI" id="CHEBI:33019"/>
        <dbReference type="ChEBI" id="CHEBI:37575"/>
        <dbReference type="ChEBI" id="CHEBI:57841"/>
        <dbReference type="ChEBI" id="CHEBI:62899"/>
        <dbReference type="EC" id="2.5.1.3"/>
    </reaction>
</comment>
<evidence type="ECO:0000256" key="1">
    <source>
        <dbReference type="ARBA" id="ARBA00005165"/>
    </source>
</evidence>
<keyword evidence="4" id="KW-0479">Metal-binding</keyword>
<dbReference type="Gene3D" id="3.20.20.70">
    <property type="entry name" value="Aldolase class I"/>
    <property type="match status" value="1"/>
</dbReference>
<dbReference type="AlphaFoldDB" id="A0A381W5J2"/>
<dbReference type="InterPro" id="IPR036206">
    <property type="entry name" value="ThiamineP_synth_sf"/>
</dbReference>
<dbReference type="GO" id="GO:0005737">
    <property type="term" value="C:cytoplasm"/>
    <property type="evidence" value="ECO:0007669"/>
    <property type="project" value="TreeGrafter"/>
</dbReference>
<evidence type="ECO:0000256" key="8">
    <source>
        <dbReference type="ARBA" id="ARBA00047851"/>
    </source>
</evidence>
<dbReference type="CDD" id="cd00564">
    <property type="entry name" value="TMP_TenI"/>
    <property type="match status" value="1"/>
</dbReference>
<name>A0A381W5J2_9ZZZZ</name>
<keyword evidence="6" id="KW-0784">Thiamine biosynthesis</keyword>
<evidence type="ECO:0000256" key="6">
    <source>
        <dbReference type="ARBA" id="ARBA00022977"/>
    </source>
</evidence>
<dbReference type="SUPFAM" id="SSF51391">
    <property type="entry name" value="Thiamin phosphate synthase"/>
    <property type="match status" value="1"/>
</dbReference>
<dbReference type="GO" id="GO:0046872">
    <property type="term" value="F:metal ion binding"/>
    <property type="evidence" value="ECO:0007669"/>
    <property type="project" value="UniProtKB-KW"/>
</dbReference>
<dbReference type="InterPro" id="IPR034291">
    <property type="entry name" value="TMP_synthase"/>
</dbReference>
<dbReference type="GO" id="GO:0009228">
    <property type="term" value="P:thiamine biosynthetic process"/>
    <property type="evidence" value="ECO:0007669"/>
    <property type="project" value="UniProtKB-KW"/>
</dbReference>
<organism evidence="11">
    <name type="scientific">marine metagenome</name>
    <dbReference type="NCBI Taxonomy" id="408172"/>
    <lineage>
        <taxon>unclassified sequences</taxon>
        <taxon>metagenomes</taxon>
        <taxon>ecological metagenomes</taxon>
    </lineage>
</organism>
<dbReference type="PANTHER" id="PTHR20857">
    <property type="entry name" value="THIAMINE-PHOSPHATE PYROPHOSPHORYLASE"/>
    <property type="match status" value="1"/>
</dbReference>
<sequence length="205" mass="22397">VINLKGIYAVTPDGLKRESLLRKVEDIYRAGIKIVQYRNKTLSDNVNIEIAMELLEISKKYKGALIINDDPYIAKTVGAKGVHLGQKDISLKKARQILGPNSLIGISCQNNLDLALKAQAEGANYVAIGSIFETKTKKDTIKASLPELCNIVESILIPVVAIGGINSQNIKNLARTNVDMFAISSCLFKTKDCNKTAKSLLKLIK</sequence>
<comment type="catalytic activity">
    <reaction evidence="8">
        <text>2-(2-carboxy-4-methylthiazol-5-yl)ethyl phosphate + 4-amino-2-methyl-5-(diphosphooxymethyl)pyrimidine + 2 H(+) = thiamine phosphate + CO2 + diphosphate</text>
        <dbReference type="Rhea" id="RHEA:47848"/>
        <dbReference type="ChEBI" id="CHEBI:15378"/>
        <dbReference type="ChEBI" id="CHEBI:16526"/>
        <dbReference type="ChEBI" id="CHEBI:33019"/>
        <dbReference type="ChEBI" id="CHEBI:37575"/>
        <dbReference type="ChEBI" id="CHEBI:57841"/>
        <dbReference type="ChEBI" id="CHEBI:62890"/>
        <dbReference type="EC" id="2.5.1.3"/>
    </reaction>
</comment>
<dbReference type="EC" id="2.5.1.3" evidence="2"/>
<dbReference type="GO" id="GO:0009229">
    <property type="term" value="P:thiamine diphosphate biosynthetic process"/>
    <property type="evidence" value="ECO:0007669"/>
    <property type="project" value="UniProtKB-UniPathway"/>
</dbReference>
<accession>A0A381W5J2</accession>
<reference evidence="11" key="1">
    <citation type="submission" date="2018-05" db="EMBL/GenBank/DDBJ databases">
        <authorList>
            <person name="Lanie J.A."/>
            <person name="Ng W.-L."/>
            <person name="Kazmierczak K.M."/>
            <person name="Andrzejewski T.M."/>
            <person name="Davidsen T.M."/>
            <person name="Wayne K.J."/>
            <person name="Tettelin H."/>
            <person name="Glass J.I."/>
            <person name="Rusch D."/>
            <person name="Podicherti R."/>
            <person name="Tsui H.-C.T."/>
            <person name="Winkler M.E."/>
        </authorList>
    </citation>
    <scope>NUCLEOTIDE SEQUENCE</scope>
</reference>
<keyword evidence="3" id="KW-0808">Transferase</keyword>
<comment type="pathway">
    <text evidence="1">Cofactor biosynthesis; thiamine diphosphate biosynthesis; thiamine phosphate from 4-amino-2-methyl-5-diphosphomethylpyrimidine and 4-methyl-5-(2-phosphoethyl)-thiazole: step 1/1.</text>
</comment>
<dbReference type="InterPro" id="IPR013785">
    <property type="entry name" value="Aldolase_TIM"/>
</dbReference>
<evidence type="ECO:0000256" key="7">
    <source>
        <dbReference type="ARBA" id="ARBA00047334"/>
    </source>
</evidence>
<dbReference type="GO" id="GO:0004789">
    <property type="term" value="F:thiamine-phosphate diphosphorylase activity"/>
    <property type="evidence" value="ECO:0007669"/>
    <property type="project" value="UniProtKB-EC"/>
</dbReference>
<keyword evidence="5" id="KW-0460">Magnesium</keyword>
<feature type="non-terminal residue" evidence="11">
    <location>
        <position position="1"/>
    </location>
</feature>
<dbReference type="Pfam" id="PF02581">
    <property type="entry name" value="TMP-TENI"/>
    <property type="match status" value="1"/>
</dbReference>
<evidence type="ECO:0000256" key="3">
    <source>
        <dbReference type="ARBA" id="ARBA00022679"/>
    </source>
</evidence>
<evidence type="ECO:0000256" key="2">
    <source>
        <dbReference type="ARBA" id="ARBA00012830"/>
    </source>
</evidence>
<feature type="domain" description="Thiamine phosphate synthase/TenI" evidence="10">
    <location>
        <begin position="7"/>
        <end position="186"/>
    </location>
</feature>
<evidence type="ECO:0000256" key="9">
    <source>
        <dbReference type="ARBA" id="ARBA00047883"/>
    </source>
</evidence>
<dbReference type="EMBL" id="UINC01010776">
    <property type="protein sequence ID" value="SVA47816.1"/>
    <property type="molecule type" value="Genomic_DNA"/>
</dbReference>
<gene>
    <name evidence="11" type="ORF">METZ01_LOCUS100670</name>
</gene>
<evidence type="ECO:0000259" key="10">
    <source>
        <dbReference type="Pfam" id="PF02581"/>
    </source>
</evidence>
<dbReference type="InterPro" id="IPR022998">
    <property type="entry name" value="ThiamineP_synth_TenI"/>
</dbReference>
<dbReference type="UniPathway" id="UPA00060">
    <property type="reaction ID" value="UER00141"/>
</dbReference>
<dbReference type="HAMAP" id="MF_00097">
    <property type="entry name" value="TMP_synthase"/>
    <property type="match status" value="1"/>
</dbReference>
<proteinExistence type="inferred from homology"/>
<dbReference type="NCBIfam" id="TIGR00693">
    <property type="entry name" value="thiE"/>
    <property type="match status" value="1"/>
</dbReference>
<protein>
    <recommendedName>
        <fullName evidence="2">thiamine phosphate synthase</fullName>
        <ecNumber evidence="2">2.5.1.3</ecNumber>
    </recommendedName>
</protein>